<sequence length="212" mass="22755">MSRGRLVLINIIGIIVILALVGGGGYYYYQNANYIKTENAQVMGDVKSITAPQSGKLAEWSVEEGEDVSKDNAVANVNTGEGSVDVTAPEDGKIVKKDVLNNETVQQGQAVAEVVDMTQLYVIANIEEDKLKDIEKGDDVEVTVDGDEGTIIDGKIEEVGSATNSLFSLMPSTNTDGNYTKVTHTIPVKISISNYSENVLPGMNAQVKINKN</sequence>
<dbReference type="PANTHER" id="PTHR30386:SF26">
    <property type="entry name" value="TRANSPORT PROTEIN COMB"/>
    <property type="match status" value="1"/>
</dbReference>
<evidence type="ECO:0000256" key="4">
    <source>
        <dbReference type="ARBA" id="ARBA00022989"/>
    </source>
</evidence>
<comment type="subcellular location">
    <subcellularLocation>
        <location evidence="1">Membrane</location>
        <topology evidence="1">Single-pass membrane protein</topology>
    </subcellularLocation>
</comment>
<dbReference type="PROSITE" id="PS50968">
    <property type="entry name" value="BIOTINYL_LIPOYL"/>
    <property type="match status" value="1"/>
</dbReference>
<comment type="similarity">
    <text evidence="2">Belongs to the membrane fusion protein (MFP) (TC 8.A.1) family.</text>
</comment>
<dbReference type="Gene3D" id="2.40.50.100">
    <property type="match status" value="1"/>
</dbReference>
<evidence type="ECO:0000313" key="8">
    <source>
        <dbReference type="EMBL" id="SFQ86010.1"/>
    </source>
</evidence>
<dbReference type="SUPFAM" id="SSF51230">
    <property type="entry name" value="Single hybrid motif"/>
    <property type="match status" value="1"/>
</dbReference>
<dbReference type="InterPro" id="IPR058634">
    <property type="entry name" value="AaeA-lik-b-barrel"/>
</dbReference>
<dbReference type="RefSeq" id="WP_061802965.1">
    <property type="nucleotide sequence ID" value="NZ_FOXX01000017.1"/>
</dbReference>
<evidence type="ECO:0000256" key="6">
    <source>
        <dbReference type="SAM" id="Phobius"/>
    </source>
</evidence>
<dbReference type="SUPFAM" id="SSF111369">
    <property type="entry name" value="HlyD-like secretion proteins"/>
    <property type="match status" value="1"/>
</dbReference>
<evidence type="ECO:0000259" key="7">
    <source>
        <dbReference type="PROSITE" id="PS50968"/>
    </source>
</evidence>
<proteinExistence type="inferred from homology"/>
<accession>A0A1I6BYJ9</accession>
<evidence type="ECO:0000313" key="9">
    <source>
        <dbReference type="Proteomes" id="UP000182762"/>
    </source>
</evidence>
<feature type="transmembrane region" description="Helical" evidence="6">
    <location>
        <begin position="7"/>
        <end position="29"/>
    </location>
</feature>
<dbReference type="InterPro" id="IPR000089">
    <property type="entry name" value="Biotin_lipoyl"/>
</dbReference>
<keyword evidence="3 6" id="KW-0812">Transmembrane</keyword>
<name>A0A1I6BYJ9_9BACI</name>
<dbReference type="Pfam" id="PF25963">
    <property type="entry name" value="Beta-barrel_AAEA"/>
    <property type="match status" value="1"/>
</dbReference>
<evidence type="ECO:0000256" key="1">
    <source>
        <dbReference type="ARBA" id="ARBA00004167"/>
    </source>
</evidence>
<dbReference type="Gene3D" id="2.40.30.170">
    <property type="match status" value="1"/>
</dbReference>
<evidence type="ECO:0000256" key="5">
    <source>
        <dbReference type="ARBA" id="ARBA00023136"/>
    </source>
</evidence>
<organism evidence="8 9">
    <name type="scientific">Priestia endophytica DSM 13796</name>
    <dbReference type="NCBI Taxonomy" id="1121089"/>
    <lineage>
        <taxon>Bacteria</taxon>
        <taxon>Bacillati</taxon>
        <taxon>Bacillota</taxon>
        <taxon>Bacilli</taxon>
        <taxon>Bacillales</taxon>
        <taxon>Bacillaceae</taxon>
        <taxon>Priestia</taxon>
    </lineage>
</organism>
<dbReference type="Pfam" id="PF25997">
    <property type="entry name" value="BSH_YhbJ"/>
    <property type="match status" value="1"/>
</dbReference>
<dbReference type="EMBL" id="FOXX01000017">
    <property type="protein sequence ID" value="SFQ86010.1"/>
    <property type="molecule type" value="Genomic_DNA"/>
</dbReference>
<dbReference type="Proteomes" id="UP000182762">
    <property type="component" value="Unassembled WGS sequence"/>
</dbReference>
<dbReference type="GeneID" id="93713068"/>
<reference evidence="8 9" key="1">
    <citation type="submission" date="2016-10" db="EMBL/GenBank/DDBJ databases">
        <authorList>
            <person name="Varghese N."/>
            <person name="Submissions S."/>
        </authorList>
    </citation>
    <scope>NUCLEOTIDE SEQUENCE [LARGE SCALE GENOMIC DNA]</scope>
    <source>
        <strain evidence="8 9">DSM 13796</strain>
    </source>
</reference>
<dbReference type="InterPro" id="IPR058635">
    <property type="entry name" value="BSH_YhbJ"/>
</dbReference>
<feature type="domain" description="Lipoyl-binding" evidence="7">
    <location>
        <begin position="40"/>
        <end position="115"/>
    </location>
</feature>
<evidence type="ECO:0000256" key="3">
    <source>
        <dbReference type="ARBA" id="ARBA00022692"/>
    </source>
</evidence>
<dbReference type="InterPro" id="IPR050739">
    <property type="entry name" value="MFP"/>
</dbReference>
<protein>
    <submittedName>
        <fullName evidence="8">HlyD family secretion protein</fullName>
    </submittedName>
</protein>
<gene>
    <name evidence="8" type="ORF">SAMN02745910_04535</name>
</gene>
<evidence type="ECO:0000256" key="2">
    <source>
        <dbReference type="ARBA" id="ARBA00009477"/>
    </source>
</evidence>
<dbReference type="CDD" id="cd06849">
    <property type="entry name" value="lipoyl_domain"/>
    <property type="match status" value="1"/>
</dbReference>
<comment type="caution">
    <text evidence="8">The sequence shown here is derived from an EMBL/GenBank/DDBJ whole genome shotgun (WGS) entry which is preliminary data.</text>
</comment>
<keyword evidence="5 6" id="KW-0472">Membrane</keyword>
<keyword evidence="4 6" id="KW-1133">Transmembrane helix</keyword>
<keyword evidence="9" id="KW-1185">Reference proteome</keyword>
<dbReference type="InterPro" id="IPR011053">
    <property type="entry name" value="Single_hybrid_motif"/>
</dbReference>
<dbReference type="PANTHER" id="PTHR30386">
    <property type="entry name" value="MEMBRANE FUSION SUBUNIT OF EMRAB-TOLC MULTIDRUG EFFLUX PUMP"/>
    <property type="match status" value="1"/>
</dbReference>